<evidence type="ECO:0000313" key="10">
    <source>
        <dbReference type="EMBL" id="MDI3388471.1"/>
    </source>
</evidence>
<dbReference type="PANTHER" id="PTHR47019">
    <property type="entry name" value="LIPID II FLIPPASE MURJ"/>
    <property type="match status" value="1"/>
</dbReference>
<dbReference type="RefSeq" id="WP_282514921.1">
    <property type="nucleotide sequence ID" value="NZ_JASCIR010000017.1"/>
</dbReference>
<dbReference type="InterPro" id="IPR004268">
    <property type="entry name" value="MurJ"/>
</dbReference>
<organism evidence="10 11">
    <name type="scientific">Streptomyces solicavernae</name>
    <dbReference type="NCBI Taxonomy" id="3043614"/>
    <lineage>
        <taxon>Bacteria</taxon>
        <taxon>Bacillati</taxon>
        <taxon>Actinomycetota</taxon>
        <taxon>Actinomycetes</taxon>
        <taxon>Kitasatosporales</taxon>
        <taxon>Streptomycetaceae</taxon>
        <taxon>Streptomyces</taxon>
    </lineage>
</organism>
<accession>A0ABT6RVK2</accession>
<evidence type="ECO:0000256" key="1">
    <source>
        <dbReference type="ARBA" id="ARBA00004651"/>
    </source>
</evidence>
<keyword evidence="4" id="KW-0133">Cell shape</keyword>
<evidence type="ECO:0000256" key="4">
    <source>
        <dbReference type="ARBA" id="ARBA00022960"/>
    </source>
</evidence>
<keyword evidence="6 9" id="KW-1133">Transmembrane helix</keyword>
<dbReference type="EMBL" id="JASCIR010000017">
    <property type="protein sequence ID" value="MDI3388471.1"/>
    <property type="molecule type" value="Genomic_DNA"/>
</dbReference>
<feature type="transmembrane region" description="Helical" evidence="9">
    <location>
        <begin position="130"/>
        <end position="149"/>
    </location>
</feature>
<dbReference type="Pfam" id="PF03023">
    <property type="entry name" value="MurJ"/>
    <property type="match status" value="1"/>
</dbReference>
<feature type="compositionally biased region" description="Gly residues" evidence="8">
    <location>
        <begin position="1"/>
        <end position="11"/>
    </location>
</feature>
<feature type="transmembrane region" description="Helical" evidence="9">
    <location>
        <begin position="447"/>
        <end position="469"/>
    </location>
</feature>
<keyword evidence="11" id="KW-1185">Reference proteome</keyword>
<feature type="transmembrane region" description="Helical" evidence="9">
    <location>
        <begin position="219"/>
        <end position="238"/>
    </location>
</feature>
<proteinExistence type="predicted"/>
<sequence length="550" mass="56534">MGKAVCGGGPLPGTPLDLPAPTPPVPAGPDRLGRVLARAAALTAALTIAGAVLGLVRDQYIAHLFGAGEDSDAFLVAWTVPEMASTLLIEDGMALVLVPAFSHALARRAARPTQDPDPVRALVGYTLPRLVLVLTGCAALLVAAAPLAVQLLAPGLSRPDVAVACTRLTAVTLLAFGLTGYFSAALRAHRSFAAPATIYVAYNVGIIGTMLLLHDAWGIRAAAAGVALGSCLMVLVQLPSFLYHRAASVRIPAPRAGHGAVAHPAALTLAALAPIVLFTVSRQLQVVVERFLAAGLPAGAISHLNYAQKVAQIPMVLSLMICTVTFPVVAQAMADGDSERVRHRIERDLIGAALVVLVGSAFVIGYAPQIVEVLFQRGAFDSADAAVTAGVMRVYALGLLGQCLVGALCRPYFSTRRPTWYPLAAMVAGLSTSTVAGALGVHVWGAYGIAAANALGISVAAALLLGGLGPRVVPIRLSTTAIALARPAALAAISAAAGLLVGPLVPHAFLSLCVGCLLVPALFLASGAALRVPEILDLIDWLRRKVRHAR</sequence>
<comment type="subcellular location">
    <subcellularLocation>
        <location evidence="1">Cell membrane</location>
        <topology evidence="1">Multi-pass membrane protein</topology>
    </subcellularLocation>
</comment>
<feature type="transmembrane region" description="Helical" evidence="9">
    <location>
        <begin position="161"/>
        <end position="184"/>
    </location>
</feature>
<keyword evidence="2" id="KW-1003">Cell membrane</keyword>
<evidence type="ECO:0000256" key="8">
    <source>
        <dbReference type="SAM" id="MobiDB-lite"/>
    </source>
</evidence>
<protein>
    <submittedName>
        <fullName evidence="10">Lipid II flippase MurJ</fullName>
    </submittedName>
</protein>
<dbReference type="PANTHER" id="PTHR47019:SF1">
    <property type="entry name" value="LIPID II FLIPPASE MURJ"/>
    <property type="match status" value="1"/>
</dbReference>
<dbReference type="PRINTS" id="PR01806">
    <property type="entry name" value="VIRFACTRMVIN"/>
</dbReference>
<dbReference type="InterPro" id="IPR051050">
    <property type="entry name" value="Lipid_II_flippase_MurJ/MviN"/>
</dbReference>
<evidence type="ECO:0000256" key="2">
    <source>
        <dbReference type="ARBA" id="ARBA00022475"/>
    </source>
</evidence>
<feature type="transmembrane region" description="Helical" evidence="9">
    <location>
        <begin position="311"/>
        <end position="329"/>
    </location>
</feature>
<dbReference type="Proteomes" id="UP001224661">
    <property type="component" value="Unassembled WGS sequence"/>
</dbReference>
<keyword evidence="5" id="KW-0573">Peptidoglycan synthesis</keyword>
<feature type="transmembrane region" description="Helical" evidence="9">
    <location>
        <begin position="387"/>
        <end position="408"/>
    </location>
</feature>
<feature type="transmembrane region" description="Helical" evidence="9">
    <location>
        <begin position="481"/>
        <end position="502"/>
    </location>
</feature>
<feature type="transmembrane region" description="Helical" evidence="9">
    <location>
        <begin position="508"/>
        <end position="530"/>
    </location>
</feature>
<evidence type="ECO:0000256" key="7">
    <source>
        <dbReference type="ARBA" id="ARBA00023136"/>
    </source>
</evidence>
<comment type="caution">
    <text evidence="10">The sequence shown here is derived from an EMBL/GenBank/DDBJ whole genome shotgun (WGS) entry which is preliminary data.</text>
</comment>
<name>A0ABT6RVK2_9ACTN</name>
<keyword evidence="3 9" id="KW-0812">Transmembrane</keyword>
<gene>
    <name evidence="10" type="ORF">QIS99_20005</name>
</gene>
<feature type="transmembrane region" description="Helical" evidence="9">
    <location>
        <begin position="349"/>
        <end position="367"/>
    </location>
</feature>
<evidence type="ECO:0000256" key="3">
    <source>
        <dbReference type="ARBA" id="ARBA00022692"/>
    </source>
</evidence>
<feature type="transmembrane region" description="Helical" evidence="9">
    <location>
        <begin position="35"/>
        <end position="56"/>
    </location>
</feature>
<feature type="transmembrane region" description="Helical" evidence="9">
    <location>
        <begin position="196"/>
        <end position="213"/>
    </location>
</feature>
<keyword evidence="7 9" id="KW-0472">Membrane</keyword>
<evidence type="ECO:0000256" key="9">
    <source>
        <dbReference type="SAM" id="Phobius"/>
    </source>
</evidence>
<evidence type="ECO:0000313" key="11">
    <source>
        <dbReference type="Proteomes" id="UP001224661"/>
    </source>
</evidence>
<feature type="transmembrane region" description="Helical" evidence="9">
    <location>
        <begin position="420"/>
        <end position="441"/>
    </location>
</feature>
<reference evidence="10 11" key="1">
    <citation type="submission" date="2023-05" db="EMBL/GenBank/DDBJ databases">
        <title>Draft genome sequence of Streptomyces sp. B-S-A8 isolated from a cave soil in Thailand.</title>
        <authorList>
            <person name="Chamroensaksri N."/>
            <person name="Muangham S."/>
        </authorList>
    </citation>
    <scope>NUCLEOTIDE SEQUENCE [LARGE SCALE GENOMIC DNA]</scope>
    <source>
        <strain evidence="10 11">B-S-A8</strain>
    </source>
</reference>
<evidence type="ECO:0000256" key="6">
    <source>
        <dbReference type="ARBA" id="ARBA00022989"/>
    </source>
</evidence>
<feature type="region of interest" description="Disordered" evidence="8">
    <location>
        <begin position="1"/>
        <end position="25"/>
    </location>
</feature>
<evidence type="ECO:0000256" key="5">
    <source>
        <dbReference type="ARBA" id="ARBA00022984"/>
    </source>
</evidence>
<feature type="transmembrane region" description="Helical" evidence="9">
    <location>
        <begin position="259"/>
        <end position="280"/>
    </location>
</feature>